<dbReference type="WBParaSite" id="HPBE_0000253701-mRNA-1">
    <property type="protein sequence ID" value="HPBE_0000253701-mRNA-1"/>
    <property type="gene ID" value="HPBE_0000253701"/>
</dbReference>
<reference evidence="1 2" key="1">
    <citation type="submission" date="2018-11" db="EMBL/GenBank/DDBJ databases">
        <authorList>
            <consortium name="Pathogen Informatics"/>
        </authorList>
    </citation>
    <scope>NUCLEOTIDE SEQUENCE [LARGE SCALE GENOMIC DNA]</scope>
</reference>
<name>A0A183F8P5_HELPZ</name>
<reference evidence="3" key="2">
    <citation type="submission" date="2019-09" db="UniProtKB">
        <authorList>
            <consortium name="WormBaseParasite"/>
        </authorList>
    </citation>
    <scope>IDENTIFICATION</scope>
</reference>
<dbReference type="OrthoDB" id="6137736at2759"/>
<evidence type="ECO:0000313" key="2">
    <source>
        <dbReference type="Proteomes" id="UP000050761"/>
    </source>
</evidence>
<gene>
    <name evidence="1" type="ORF">HPBE_LOCUS2538</name>
</gene>
<dbReference type="EMBL" id="UZAH01003991">
    <property type="protein sequence ID" value="VDO26027.1"/>
    <property type="molecule type" value="Genomic_DNA"/>
</dbReference>
<accession>A0A3P7UUY6</accession>
<evidence type="ECO:0000313" key="3">
    <source>
        <dbReference type="WBParaSite" id="HPBE_0000253701-mRNA-1"/>
    </source>
</evidence>
<dbReference type="InterPro" id="IPR036397">
    <property type="entry name" value="RNaseH_sf"/>
</dbReference>
<evidence type="ECO:0000313" key="1">
    <source>
        <dbReference type="EMBL" id="VDO26027.1"/>
    </source>
</evidence>
<organism evidence="2 3">
    <name type="scientific">Heligmosomoides polygyrus</name>
    <name type="common">Parasitic roundworm</name>
    <dbReference type="NCBI Taxonomy" id="6339"/>
    <lineage>
        <taxon>Eukaryota</taxon>
        <taxon>Metazoa</taxon>
        <taxon>Ecdysozoa</taxon>
        <taxon>Nematoda</taxon>
        <taxon>Chromadorea</taxon>
        <taxon>Rhabditida</taxon>
        <taxon>Rhabditina</taxon>
        <taxon>Rhabditomorpha</taxon>
        <taxon>Strongyloidea</taxon>
        <taxon>Heligmosomidae</taxon>
        <taxon>Heligmosomoides</taxon>
    </lineage>
</organism>
<keyword evidence="2" id="KW-1185">Reference proteome</keyword>
<dbReference type="GO" id="GO:0003676">
    <property type="term" value="F:nucleic acid binding"/>
    <property type="evidence" value="ECO:0007669"/>
    <property type="project" value="InterPro"/>
</dbReference>
<dbReference type="AlphaFoldDB" id="A0A183F8P5"/>
<accession>A0A183F8P5</accession>
<sequence>MSDFYKALDKLELIDQKNSKNTERVFVCSTSSNEEMLQNLTASYLMYLITKFHHYASARDGFNDSRRSLEDEERQGRPLVVDNEALKQAVESIQPSLHVRSQSGKSAPISSAAKKAARVAIAGILVRKTKNSGFYDSIVTSDEKWIQHDNTTRKR</sequence>
<dbReference type="Gene3D" id="3.30.420.10">
    <property type="entry name" value="Ribonuclease H-like superfamily/Ribonuclease H"/>
    <property type="match status" value="1"/>
</dbReference>
<dbReference type="Proteomes" id="UP000050761">
    <property type="component" value="Unassembled WGS sequence"/>
</dbReference>
<proteinExistence type="predicted"/>
<protein>
    <submittedName>
        <fullName evidence="3">Nuclear nucleic acid-binding protein C1D</fullName>
    </submittedName>
</protein>